<dbReference type="Proteomes" id="UP000054843">
    <property type="component" value="Unassembled WGS sequence"/>
</dbReference>
<feature type="region of interest" description="Disordered" evidence="1">
    <location>
        <begin position="46"/>
        <end position="69"/>
    </location>
</feature>
<name>A0A0V1M6I2_9BILA</name>
<sequence>MFDVMRDVQLATSYGDRDRILHKVKKKYANVTLNTTKEWHDLVHVNGSKPRHSKTQGTGHVAMLLKRQP</sequence>
<evidence type="ECO:0000313" key="2">
    <source>
        <dbReference type="EMBL" id="KRZ67351.1"/>
    </source>
</evidence>
<evidence type="ECO:0000313" key="3">
    <source>
        <dbReference type="Proteomes" id="UP000054843"/>
    </source>
</evidence>
<dbReference type="EMBL" id="JYDO01000200">
    <property type="protein sequence ID" value="KRZ67351.1"/>
    <property type="molecule type" value="Genomic_DNA"/>
</dbReference>
<proteinExistence type="predicted"/>
<organism evidence="2 3">
    <name type="scientific">Trichinella papuae</name>
    <dbReference type="NCBI Taxonomy" id="268474"/>
    <lineage>
        <taxon>Eukaryota</taxon>
        <taxon>Metazoa</taxon>
        <taxon>Ecdysozoa</taxon>
        <taxon>Nematoda</taxon>
        <taxon>Enoplea</taxon>
        <taxon>Dorylaimia</taxon>
        <taxon>Trichinellida</taxon>
        <taxon>Trichinellidae</taxon>
        <taxon>Trichinella</taxon>
    </lineage>
</organism>
<keyword evidence="3" id="KW-1185">Reference proteome</keyword>
<accession>A0A0V1M6I2</accession>
<reference evidence="2 3" key="1">
    <citation type="submission" date="2015-01" db="EMBL/GenBank/DDBJ databases">
        <title>Evolution of Trichinella species and genotypes.</title>
        <authorList>
            <person name="Korhonen P.K."/>
            <person name="Edoardo P."/>
            <person name="Giuseppe L.R."/>
            <person name="Gasser R.B."/>
        </authorList>
    </citation>
    <scope>NUCLEOTIDE SEQUENCE [LARGE SCALE GENOMIC DNA]</scope>
    <source>
        <strain evidence="2">ISS1980</strain>
    </source>
</reference>
<gene>
    <name evidence="2" type="ORF">T10_2220</name>
</gene>
<dbReference type="AlphaFoldDB" id="A0A0V1M6I2"/>
<comment type="caution">
    <text evidence="2">The sequence shown here is derived from an EMBL/GenBank/DDBJ whole genome shotgun (WGS) entry which is preliminary data.</text>
</comment>
<protein>
    <submittedName>
        <fullName evidence="2">Uncharacterized protein</fullName>
    </submittedName>
</protein>
<evidence type="ECO:0000256" key="1">
    <source>
        <dbReference type="SAM" id="MobiDB-lite"/>
    </source>
</evidence>